<dbReference type="InterPro" id="IPR029787">
    <property type="entry name" value="Nucleotide_cyclase"/>
</dbReference>
<dbReference type="InterPro" id="IPR050706">
    <property type="entry name" value="Cyclic-di-GMP_PDE-like"/>
</dbReference>
<dbReference type="PROSITE" id="PS50883">
    <property type="entry name" value="EAL"/>
    <property type="match status" value="1"/>
</dbReference>
<dbReference type="Pfam" id="PF13426">
    <property type="entry name" value="PAS_9"/>
    <property type="match status" value="1"/>
</dbReference>
<sequence>MKEQCTVNQITQEFSMFLDESNDYLKTINNLEKLNLSKEHLAQYISFMQTAPISIVFIDDAYRVLFTNKNFEQRMRKRQTELIGQSLKVIFPTNFHSTDQEEIWNQVLTHNQWNGSLTYLDKDGQIKKIWLKIKQFKNKNDRATFGIQFFDSGTLNFRAFSENTRSYFDVQTKLPNFNQFSYDINQSIRKRDTKLAGLALIRCQNLSEISMHHSRSTHKLVTNEMVKRIRNVLPRYFYLYRLSREIFALYSSDYNNEDDFKSVVQKIREVLLVPLVLGEQTIFLNVEIGVAFYPNKMDHLASLLSSAEICLNQRDTSQIVYFSNQMIERHVSNIQIIEKLQNALDHKLLQLKYQPIFDQKGQIKAAEAMIYWEDENIGIISPKQLLEATIEYGHTHKLNRWLLNQLAHDQLFNRFEIIIHLEPSQLMEKSFLTEIASHVKNKTLMPKQIYFEITELQNIQKVDQVIQRLKELKTMGFGLAINDLGIGYSNFNLLTNLTVDILKIDASFMAGLEKNSRKEIVLQHIIQLAQALGLMTCCEGIETIEELNLATGLGADCLQGFYFSEALAINDFFNQYR</sequence>
<dbReference type="Gene3D" id="3.30.450.20">
    <property type="entry name" value="PAS domain"/>
    <property type="match status" value="1"/>
</dbReference>
<proteinExistence type="predicted"/>
<evidence type="ECO:0000259" key="1">
    <source>
        <dbReference type="PROSITE" id="PS50883"/>
    </source>
</evidence>
<accession>A0ABV9MUV9</accession>
<dbReference type="SMART" id="SM00267">
    <property type="entry name" value="GGDEF"/>
    <property type="match status" value="1"/>
</dbReference>
<gene>
    <name evidence="3" type="ORF">ACFO5I_01635</name>
</gene>
<dbReference type="InterPro" id="IPR035965">
    <property type="entry name" value="PAS-like_dom_sf"/>
</dbReference>
<dbReference type="PROSITE" id="PS50887">
    <property type="entry name" value="GGDEF"/>
    <property type="match status" value="1"/>
</dbReference>
<dbReference type="CDD" id="cd01948">
    <property type="entry name" value="EAL"/>
    <property type="match status" value="1"/>
</dbReference>
<dbReference type="InterPro" id="IPR000160">
    <property type="entry name" value="GGDEF_dom"/>
</dbReference>
<dbReference type="Gene3D" id="3.30.70.270">
    <property type="match status" value="1"/>
</dbReference>
<dbReference type="EMBL" id="JBHSGS010000009">
    <property type="protein sequence ID" value="MFC4718448.1"/>
    <property type="molecule type" value="Genomic_DNA"/>
</dbReference>
<organism evidence="3 4">
    <name type="scientific">Enterococcus lemanii</name>
    <dbReference type="NCBI Taxonomy" id="1159752"/>
    <lineage>
        <taxon>Bacteria</taxon>
        <taxon>Bacillati</taxon>
        <taxon>Bacillota</taxon>
        <taxon>Bacilli</taxon>
        <taxon>Lactobacillales</taxon>
        <taxon>Enterococcaceae</taxon>
        <taxon>Enterococcus</taxon>
    </lineage>
</organism>
<dbReference type="SMART" id="SM00052">
    <property type="entry name" value="EAL"/>
    <property type="match status" value="1"/>
</dbReference>
<name>A0ABV9MUV9_9ENTE</name>
<dbReference type="InterPro" id="IPR043128">
    <property type="entry name" value="Rev_trsase/Diguanyl_cyclase"/>
</dbReference>
<dbReference type="Gene3D" id="3.20.20.450">
    <property type="entry name" value="EAL domain"/>
    <property type="match status" value="1"/>
</dbReference>
<dbReference type="RefSeq" id="WP_204654183.1">
    <property type="nucleotide sequence ID" value="NZ_JAFBFD010000021.1"/>
</dbReference>
<dbReference type="InterPro" id="IPR000014">
    <property type="entry name" value="PAS"/>
</dbReference>
<dbReference type="PANTHER" id="PTHR33121">
    <property type="entry name" value="CYCLIC DI-GMP PHOSPHODIESTERASE PDEF"/>
    <property type="match status" value="1"/>
</dbReference>
<dbReference type="Pfam" id="PF00563">
    <property type="entry name" value="EAL"/>
    <property type="match status" value="1"/>
</dbReference>
<dbReference type="SUPFAM" id="SSF55785">
    <property type="entry name" value="PYP-like sensor domain (PAS domain)"/>
    <property type="match status" value="1"/>
</dbReference>
<reference evidence="4" key="1">
    <citation type="journal article" date="2019" name="Int. J. Syst. Evol. Microbiol.">
        <title>The Global Catalogue of Microorganisms (GCM) 10K type strain sequencing project: providing services to taxonomists for standard genome sequencing and annotation.</title>
        <authorList>
            <consortium name="The Broad Institute Genomics Platform"/>
            <consortium name="The Broad Institute Genome Sequencing Center for Infectious Disease"/>
            <person name="Wu L."/>
            <person name="Ma J."/>
        </authorList>
    </citation>
    <scope>NUCLEOTIDE SEQUENCE [LARGE SCALE GENOMIC DNA]</scope>
    <source>
        <strain evidence="4">CGMCC 1.19032</strain>
    </source>
</reference>
<dbReference type="InterPro" id="IPR035919">
    <property type="entry name" value="EAL_sf"/>
</dbReference>
<dbReference type="CDD" id="cd00130">
    <property type="entry name" value="PAS"/>
    <property type="match status" value="1"/>
</dbReference>
<evidence type="ECO:0000313" key="3">
    <source>
        <dbReference type="EMBL" id="MFC4718448.1"/>
    </source>
</evidence>
<feature type="domain" description="EAL" evidence="1">
    <location>
        <begin position="333"/>
        <end position="577"/>
    </location>
</feature>
<keyword evidence="4" id="KW-1185">Reference proteome</keyword>
<dbReference type="SMART" id="SM00091">
    <property type="entry name" value="PAS"/>
    <property type="match status" value="1"/>
</dbReference>
<dbReference type="InterPro" id="IPR001633">
    <property type="entry name" value="EAL_dom"/>
</dbReference>
<dbReference type="PANTHER" id="PTHR33121:SF79">
    <property type="entry name" value="CYCLIC DI-GMP PHOSPHODIESTERASE PDED-RELATED"/>
    <property type="match status" value="1"/>
</dbReference>
<protein>
    <submittedName>
        <fullName evidence="3">EAL domain-containing protein</fullName>
    </submittedName>
</protein>
<feature type="domain" description="GGDEF" evidence="2">
    <location>
        <begin position="194"/>
        <end position="324"/>
    </location>
</feature>
<evidence type="ECO:0000259" key="2">
    <source>
        <dbReference type="PROSITE" id="PS50887"/>
    </source>
</evidence>
<comment type="caution">
    <text evidence="3">The sequence shown here is derived from an EMBL/GenBank/DDBJ whole genome shotgun (WGS) entry which is preliminary data.</text>
</comment>
<dbReference type="Proteomes" id="UP001595969">
    <property type="component" value="Unassembled WGS sequence"/>
</dbReference>
<dbReference type="NCBIfam" id="TIGR00229">
    <property type="entry name" value="sensory_box"/>
    <property type="match status" value="1"/>
</dbReference>
<dbReference type="SUPFAM" id="SSF141868">
    <property type="entry name" value="EAL domain-like"/>
    <property type="match status" value="1"/>
</dbReference>
<dbReference type="SUPFAM" id="SSF55073">
    <property type="entry name" value="Nucleotide cyclase"/>
    <property type="match status" value="1"/>
</dbReference>
<dbReference type="Pfam" id="PF00990">
    <property type="entry name" value="GGDEF"/>
    <property type="match status" value="1"/>
</dbReference>
<evidence type="ECO:0000313" key="4">
    <source>
        <dbReference type="Proteomes" id="UP001595969"/>
    </source>
</evidence>